<evidence type="ECO:0000256" key="4">
    <source>
        <dbReference type="ARBA" id="ARBA00022692"/>
    </source>
</evidence>
<keyword evidence="3" id="KW-0813">Transport</keyword>
<dbReference type="OrthoDB" id="9809646at2"/>
<organism evidence="13 14">
    <name type="scientific">Aquicella siphonis</name>
    <dbReference type="NCBI Taxonomy" id="254247"/>
    <lineage>
        <taxon>Bacteria</taxon>
        <taxon>Pseudomonadati</taxon>
        <taxon>Pseudomonadota</taxon>
        <taxon>Gammaproteobacteria</taxon>
        <taxon>Legionellales</taxon>
        <taxon>Coxiellaceae</taxon>
        <taxon>Aquicella</taxon>
    </lineage>
</organism>
<keyword evidence="6 10" id="KW-1133">Transmembrane helix</keyword>
<evidence type="ECO:0000256" key="3">
    <source>
        <dbReference type="ARBA" id="ARBA00022448"/>
    </source>
</evidence>
<dbReference type="AlphaFoldDB" id="A0A5E4PF64"/>
<accession>A0A5E4PF64</accession>
<feature type="transmembrane region" description="Helical" evidence="10">
    <location>
        <begin position="134"/>
        <end position="155"/>
    </location>
</feature>
<dbReference type="InterPro" id="IPR036837">
    <property type="entry name" value="Cation_efflux_CTD_sf"/>
</dbReference>
<sequence>MGTHSHHDHSHSHAQAHGHRHSHGDARSFNTAFAIAVTLTLAYTLSEAGYAFYANSLSLLADAVHNLGDVLGLMLAWIANWLLTIPARKRYSYGFRRTTIIAALANAFILVATSAVIAYESVYKFFHLTAVNETVVIVIGIIGVFVNIGASLLFMRGARDDINIKGAFLHLMADALILVGVVVSAIVIRYTDWHWIDPAMGLLIVGIVLWGTWELLRDSVILLLDAIPHYIDHMGVKNYLHNLPGVKAVHDLHIWGLSTREVALTAHLIMPDTPLTDADYKKINDTLHHQFKISHATLQVESGSKEDPCRRSETC</sequence>
<evidence type="ECO:0000313" key="13">
    <source>
        <dbReference type="EMBL" id="VVC75255.1"/>
    </source>
</evidence>
<gene>
    <name evidence="13" type="primary">czcD_1</name>
    <name evidence="13" type="ORF">AQUSIP_05430</name>
</gene>
<comment type="subcellular location">
    <subcellularLocation>
        <location evidence="1">Membrane</location>
        <topology evidence="1">Multi-pass membrane protein</topology>
    </subcellularLocation>
</comment>
<dbReference type="Pfam" id="PF01545">
    <property type="entry name" value="Cation_efflux"/>
    <property type="match status" value="1"/>
</dbReference>
<evidence type="ECO:0000256" key="5">
    <source>
        <dbReference type="ARBA" id="ARBA00022906"/>
    </source>
</evidence>
<keyword evidence="5" id="KW-0862">Zinc</keyword>
<dbReference type="PANTHER" id="PTHR11562:SF17">
    <property type="entry name" value="RE54080P-RELATED"/>
    <property type="match status" value="1"/>
</dbReference>
<evidence type="ECO:0000256" key="1">
    <source>
        <dbReference type="ARBA" id="ARBA00004141"/>
    </source>
</evidence>
<feature type="transmembrane region" description="Helical" evidence="10">
    <location>
        <begin position="194"/>
        <end position="213"/>
    </location>
</feature>
<dbReference type="Proteomes" id="UP000324194">
    <property type="component" value="Chromosome 1"/>
</dbReference>
<proteinExistence type="inferred from homology"/>
<evidence type="ECO:0000259" key="12">
    <source>
        <dbReference type="Pfam" id="PF16916"/>
    </source>
</evidence>
<protein>
    <submittedName>
        <fullName evidence="13">Cadmium, cobalt and zinc/H(+)-K(+) antiporter</fullName>
    </submittedName>
</protein>
<dbReference type="Pfam" id="PF16916">
    <property type="entry name" value="ZT_dimer"/>
    <property type="match status" value="1"/>
</dbReference>
<feature type="region of interest" description="Disordered" evidence="9">
    <location>
        <begin position="1"/>
        <end position="24"/>
    </location>
</feature>
<feature type="transmembrane region" description="Helical" evidence="10">
    <location>
        <begin position="99"/>
        <end position="119"/>
    </location>
</feature>
<dbReference type="KEGG" id="asip:AQUSIP_05430"/>
<dbReference type="InterPro" id="IPR058533">
    <property type="entry name" value="Cation_efflux_TM"/>
</dbReference>
<evidence type="ECO:0000256" key="6">
    <source>
        <dbReference type="ARBA" id="ARBA00022989"/>
    </source>
</evidence>
<feature type="transmembrane region" description="Helical" evidence="10">
    <location>
        <begin position="29"/>
        <end position="50"/>
    </location>
</feature>
<evidence type="ECO:0000256" key="10">
    <source>
        <dbReference type="SAM" id="Phobius"/>
    </source>
</evidence>
<name>A0A5E4PF64_9COXI</name>
<keyword evidence="7" id="KW-0406">Ion transport</keyword>
<keyword evidence="4 10" id="KW-0812">Transmembrane</keyword>
<evidence type="ECO:0000256" key="8">
    <source>
        <dbReference type="ARBA" id="ARBA00023136"/>
    </source>
</evidence>
<dbReference type="PANTHER" id="PTHR11562">
    <property type="entry name" value="CATION EFFLUX PROTEIN/ ZINC TRANSPORTER"/>
    <property type="match status" value="1"/>
</dbReference>
<feature type="compositionally biased region" description="Basic residues" evidence="9">
    <location>
        <begin position="1"/>
        <end position="22"/>
    </location>
</feature>
<evidence type="ECO:0000259" key="11">
    <source>
        <dbReference type="Pfam" id="PF01545"/>
    </source>
</evidence>
<dbReference type="GO" id="GO:0005886">
    <property type="term" value="C:plasma membrane"/>
    <property type="evidence" value="ECO:0007669"/>
    <property type="project" value="TreeGrafter"/>
</dbReference>
<evidence type="ECO:0000256" key="2">
    <source>
        <dbReference type="ARBA" id="ARBA00008873"/>
    </source>
</evidence>
<dbReference type="GO" id="GO:0005385">
    <property type="term" value="F:zinc ion transmembrane transporter activity"/>
    <property type="evidence" value="ECO:0007669"/>
    <property type="project" value="TreeGrafter"/>
</dbReference>
<comment type="similarity">
    <text evidence="2">Belongs to the cation diffusion facilitator (CDF) transporter (TC 2.A.4) family. SLC30A subfamily.</text>
</comment>
<keyword evidence="14" id="KW-1185">Reference proteome</keyword>
<reference evidence="13 14" key="1">
    <citation type="submission" date="2019-08" db="EMBL/GenBank/DDBJ databases">
        <authorList>
            <person name="Guy L."/>
        </authorList>
    </citation>
    <scope>NUCLEOTIDE SEQUENCE [LARGE SCALE GENOMIC DNA]</scope>
    <source>
        <strain evidence="13 14">SGT-108</strain>
    </source>
</reference>
<dbReference type="RefSeq" id="WP_148338379.1">
    <property type="nucleotide sequence ID" value="NZ_LR699119.1"/>
</dbReference>
<dbReference type="InterPro" id="IPR027469">
    <property type="entry name" value="Cation_efflux_TMD_sf"/>
</dbReference>
<dbReference type="InterPro" id="IPR027470">
    <property type="entry name" value="Cation_efflux_CTD"/>
</dbReference>
<dbReference type="EMBL" id="LR699119">
    <property type="protein sequence ID" value="VVC75255.1"/>
    <property type="molecule type" value="Genomic_DNA"/>
</dbReference>
<evidence type="ECO:0000256" key="7">
    <source>
        <dbReference type="ARBA" id="ARBA00023065"/>
    </source>
</evidence>
<dbReference type="InterPro" id="IPR050681">
    <property type="entry name" value="CDF/SLC30A"/>
</dbReference>
<keyword evidence="5" id="KW-0864">Zinc transport</keyword>
<feature type="transmembrane region" description="Helical" evidence="10">
    <location>
        <begin position="70"/>
        <end position="87"/>
    </location>
</feature>
<evidence type="ECO:0000256" key="9">
    <source>
        <dbReference type="SAM" id="MobiDB-lite"/>
    </source>
</evidence>
<dbReference type="NCBIfam" id="TIGR01297">
    <property type="entry name" value="CDF"/>
    <property type="match status" value="1"/>
</dbReference>
<evidence type="ECO:0000313" key="14">
    <source>
        <dbReference type="Proteomes" id="UP000324194"/>
    </source>
</evidence>
<keyword evidence="8 10" id="KW-0472">Membrane</keyword>
<dbReference type="Gene3D" id="1.20.1510.10">
    <property type="entry name" value="Cation efflux protein transmembrane domain"/>
    <property type="match status" value="1"/>
</dbReference>
<feature type="domain" description="Cation efflux protein transmembrane" evidence="11">
    <location>
        <begin position="35"/>
        <end position="224"/>
    </location>
</feature>
<feature type="transmembrane region" description="Helical" evidence="10">
    <location>
        <begin position="167"/>
        <end position="188"/>
    </location>
</feature>
<dbReference type="SUPFAM" id="SSF160240">
    <property type="entry name" value="Cation efflux protein cytoplasmic domain-like"/>
    <property type="match status" value="1"/>
</dbReference>
<feature type="domain" description="Cation efflux protein cytoplasmic" evidence="12">
    <location>
        <begin position="232"/>
        <end position="302"/>
    </location>
</feature>
<dbReference type="InterPro" id="IPR002524">
    <property type="entry name" value="Cation_efflux"/>
</dbReference>
<dbReference type="SUPFAM" id="SSF161111">
    <property type="entry name" value="Cation efflux protein transmembrane domain-like"/>
    <property type="match status" value="1"/>
</dbReference>